<evidence type="ECO:0000313" key="3">
    <source>
        <dbReference type="Proteomes" id="UP000309667"/>
    </source>
</evidence>
<accession>A0ABY2QTM9</accession>
<evidence type="ECO:0000313" key="2">
    <source>
        <dbReference type="EMBL" id="THV13718.1"/>
    </source>
</evidence>
<sequence length="153" mass="17208">MMPANGYRGPGIWIRIQHRFGPRMMEWFMAAHMMMFGCVLLMPTQTFNQPAWKAFRDLFPSEDLLGWIMFGVGMLRIVGLIINGARKNVTPQIRQLSAAIGCIIWAGITFGFYSSDVVSTWLAIYPLFAVGELVNIHRAAHDEGEIRNGTADS</sequence>
<dbReference type="EMBL" id="STGT01000003">
    <property type="protein sequence ID" value="THV13718.1"/>
    <property type="molecule type" value="Genomic_DNA"/>
</dbReference>
<keyword evidence="1" id="KW-0472">Membrane</keyword>
<feature type="transmembrane region" description="Helical" evidence="1">
    <location>
        <begin position="24"/>
        <end position="44"/>
    </location>
</feature>
<gene>
    <name evidence="2" type="ORF">E9677_12460</name>
</gene>
<keyword evidence="1" id="KW-1133">Transmembrane helix</keyword>
<evidence type="ECO:0000256" key="1">
    <source>
        <dbReference type="SAM" id="Phobius"/>
    </source>
</evidence>
<feature type="transmembrane region" description="Helical" evidence="1">
    <location>
        <begin position="96"/>
        <end position="113"/>
    </location>
</feature>
<comment type="caution">
    <text evidence="2">The sequence shown here is derived from an EMBL/GenBank/DDBJ whole genome shotgun (WGS) entry which is preliminary data.</text>
</comment>
<name>A0ABY2QTM9_9HYPH</name>
<keyword evidence="1" id="KW-0812">Transmembrane</keyword>
<protein>
    <submittedName>
        <fullName evidence="2">Uncharacterized protein</fullName>
    </submittedName>
</protein>
<proteinExistence type="predicted"/>
<dbReference type="RefSeq" id="WP_136558426.1">
    <property type="nucleotide sequence ID" value="NZ_STGT01000003.1"/>
</dbReference>
<feature type="transmembrane region" description="Helical" evidence="1">
    <location>
        <begin position="64"/>
        <end position="84"/>
    </location>
</feature>
<organism evidence="2 3">
    <name type="scientific">Rhizobium rhizophilum</name>
    <dbReference type="NCBI Taxonomy" id="1850373"/>
    <lineage>
        <taxon>Bacteria</taxon>
        <taxon>Pseudomonadati</taxon>
        <taxon>Pseudomonadota</taxon>
        <taxon>Alphaproteobacteria</taxon>
        <taxon>Hyphomicrobiales</taxon>
        <taxon>Rhizobiaceae</taxon>
        <taxon>Rhizobium/Agrobacterium group</taxon>
        <taxon>Rhizobium</taxon>
    </lineage>
</organism>
<reference evidence="2 3" key="1">
    <citation type="submission" date="2019-04" db="EMBL/GenBank/DDBJ databases">
        <title>Genome sequence of strain 7209-2.</title>
        <authorList>
            <person name="Gao J."/>
            <person name="Sun J."/>
        </authorList>
    </citation>
    <scope>NUCLEOTIDE SEQUENCE [LARGE SCALE GENOMIC DNA]</scope>
    <source>
        <strain evidence="2 3">7209-2</strain>
    </source>
</reference>
<dbReference type="Proteomes" id="UP000309667">
    <property type="component" value="Unassembled WGS sequence"/>
</dbReference>
<feature type="transmembrane region" description="Helical" evidence="1">
    <location>
        <begin position="119"/>
        <end position="137"/>
    </location>
</feature>
<keyword evidence="3" id="KW-1185">Reference proteome</keyword>